<comment type="similarity">
    <text evidence="2">Belongs to the TmcAL family.</text>
</comment>
<dbReference type="GO" id="GO:0005737">
    <property type="term" value="C:cytoplasm"/>
    <property type="evidence" value="ECO:0007669"/>
    <property type="project" value="UniProtKB-SubCell"/>
</dbReference>
<keyword evidence="2" id="KW-0694">RNA-binding</keyword>
<comment type="caution">
    <text evidence="3">The sequence shown here is derived from an EMBL/GenBank/DDBJ whole genome shotgun (WGS) entry which is preliminary data.</text>
</comment>
<dbReference type="Proteomes" id="UP000095255">
    <property type="component" value="Unassembled WGS sequence"/>
</dbReference>
<dbReference type="HAMAP" id="MF_01539">
    <property type="entry name" value="TmcAL"/>
    <property type="match status" value="1"/>
</dbReference>
<dbReference type="Pfam" id="PF05636">
    <property type="entry name" value="HIGH_NTase1"/>
    <property type="match status" value="1"/>
</dbReference>
<evidence type="ECO:0000313" key="3">
    <source>
        <dbReference type="EMBL" id="OEH85771.1"/>
    </source>
</evidence>
<dbReference type="PANTHER" id="PTHR37825:SF1">
    <property type="entry name" value="TRNA(MET) CYTIDINE ACETATE LIGASE"/>
    <property type="match status" value="1"/>
</dbReference>
<comment type="function">
    <text evidence="2">Catalyzes the formation of N(4)-acetylcytidine (ac(4)C) at the wobble position of elongator tRNA(Met), using acetate and ATP as substrates. First activates an acetate ion to form acetyladenylate (Ac-AMP) and then transfers the acetyl group to tRNA to form ac(4)C34.</text>
</comment>
<dbReference type="GO" id="GO:0006400">
    <property type="term" value="P:tRNA modification"/>
    <property type="evidence" value="ECO:0007669"/>
    <property type="project" value="UniProtKB-UniRule"/>
</dbReference>
<reference evidence="3 4" key="1">
    <citation type="submission" date="2016-09" db="EMBL/GenBank/DDBJ databases">
        <title>Desulfuribacillus arsenicus sp. nov., an obligately anaerobic, dissimilatory arsenic- and antimonate-reducing bacterium isolated from anoxic sediments.</title>
        <authorList>
            <person name="Abin C.A."/>
            <person name="Hollibaugh J.T."/>
        </authorList>
    </citation>
    <scope>NUCLEOTIDE SEQUENCE [LARGE SCALE GENOMIC DNA]</scope>
    <source>
        <strain evidence="3 4">MLFW-2</strain>
    </source>
</reference>
<dbReference type="GO" id="GO:0000049">
    <property type="term" value="F:tRNA binding"/>
    <property type="evidence" value="ECO:0007669"/>
    <property type="project" value="UniProtKB-KW"/>
</dbReference>
<dbReference type="EMBL" id="MJAT01000012">
    <property type="protein sequence ID" value="OEH85771.1"/>
    <property type="molecule type" value="Genomic_DNA"/>
</dbReference>
<evidence type="ECO:0000256" key="2">
    <source>
        <dbReference type="HAMAP-Rule" id="MF_01539"/>
    </source>
</evidence>
<dbReference type="PANTHER" id="PTHR37825">
    <property type="entry name" value="TRNA(MET) CYTIDINE ACETATE LIGASE"/>
    <property type="match status" value="1"/>
</dbReference>
<dbReference type="Gene3D" id="3.40.50.620">
    <property type="entry name" value="HUPs"/>
    <property type="match status" value="1"/>
</dbReference>
<comment type="subcellular location">
    <subcellularLocation>
        <location evidence="2">Cytoplasm</location>
    </subcellularLocation>
</comment>
<accession>A0A1E5L6M0</accession>
<feature type="binding site" evidence="2">
    <location>
        <position position="102"/>
    </location>
    <ligand>
        <name>ATP</name>
        <dbReference type="ChEBI" id="CHEBI:30616"/>
    </ligand>
</feature>
<dbReference type="AlphaFoldDB" id="A0A1E5L6M0"/>
<dbReference type="InterPro" id="IPR014729">
    <property type="entry name" value="Rossmann-like_a/b/a_fold"/>
</dbReference>
<protein>
    <recommendedName>
        <fullName evidence="2">tRNA(Met) cytidine acetate ligase</fullName>
        <ecNumber evidence="2">6.3.4.-</ecNumber>
    </recommendedName>
</protein>
<keyword evidence="1 2" id="KW-0819">tRNA processing</keyword>
<feature type="binding site" evidence="2">
    <location>
        <begin position="189"/>
        <end position="190"/>
    </location>
    <ligand>
        <name>ATP</name>
        <dbReference type="ChEBI" id="CHEBI:30616"/>
    </ligand>
</feature>
<keyword evidence="4" id="KW-1185">Reference proteome</keyword>
<dbReference type="GO" id="GO:0005524">
    <property type="term" value="F:ATP binding"/>
    <property type="evidence" value="ECO:0007669"/>
    <property type="project" value="UniProtKB-KW"/>
</dbReference>
<keyword evidence="2" id="KW-0436">Ligase</keyword>
<feature type="binding site" evidence="2">
    <location>
        <position position="164"/>
    </location>
    <ligand>
        <name>ATP</name>
        <dbReference type="ChEBI" id="CHEBI:30616"/>
    </ligand>
</feature>
<keyword evidence="2" id="KW-0820">tRNA-binding</keyword>
<dbReference type="SUPFAM" id="SSF52374">
    <property type="entry name" value="Nucleotidylyl transferase"/>
    <property type="match status" value="1"/>
</dbReference>
<dbReference type="NCBIfam" id="NF010191">
    <property type="entry name" value="PRK13670.1"/>
    <property type="match status" value="1"/>
</dbReference>
<keyword evidence="2" id="KW-0963">Cytoplasm</keyword>
<organism evidence="3 4">
    <name type="scientific">Desulfuribacillus stibiiarsenatis</name>
    <dbReference type="NCBI Taxonomy" id="1390249"/>
    <lineage>
        <taxon>Bacteria</taxon>
        <taxon>Bacillati</taxon>
        <taxon>Bacillota</taxon>
        <taxon>Desulfuribacillia</taxon>
        <taxon>Desulfuribacillales</taxon>
        <taxon>Desulfuribacillaceae</taxon>
        <taxon>Desulfuribacillus</taxon>
    </lineage>
</organism>
<dbReference type="EC" id="6.3.4.-" evidence="2"/>
<dbReference type="GO" id="GO:0016879">
    <property type="term" value="F:ligase activity, forming carbon-nitrogen bonds"/>
    <property type="evidence" value="ECO:0007669"/>
    <property type="project" value="UniProtKB-UniRule"/>
</dbReference>
<dbReference type="RefSeq" id="WP_069701854.1">
    <property type="nucleotide sequence ID" value="NZ_MJAT01000012.1"/>
</dbReference>
<sequence length="404" mass="45762">MNVTGIVVEYNPFHNGHLYHINESKRVTGADVIVAVMSGNFLQRGEPAVADKWSRAAVALKHGADIVFELPTVYATQNAQTFAFGAVSLLDQLQCVHSLCFGSESGSIQELQSVSSILADEPEEFKGYLQKFLSAGLSYPKAMHEALAMIGIPLYQRNSTAQPNNTLGLMYLLALHKLKSSITPVTIQRIAAEYHQETITSDSIASATAIRKLANTGSSEQIKEYVPDAITALFSNTYRTMLHWDHFQDLLFYKIYSMNIEELRDIIDVDEGMEYRLKKIVGNANSVNELIEMLKVKRFTWTRIQRMLVHILLDMKKSKLASLQVTPYARILGFTDQGRQLLQIAKKKSAIPLVTKWGKQQLLYADYDHVANRIYSLIEQQHRRDDWSLSQLIHREFSKPPIQQ</sequence>
<evidence type="ECO:0000313" key="4">
    <source>
        <dbReference type="Proteomes" id="UP000095255"/>
    </source>
</evidence>
<keyword evidence="2" id="KW-0547">Nucleotide-binding</keyword>
<dbReference type="InterPro" id="IPR008513">
    <property type="entry name" value="tRNA(Met)_cyd_acetate_ligase"/>
</dbReference>
<evidence type="ECO:0000256" key="1">
    <source>
        <dbReference type="ARBA" id="ARBA00022694"/>
    </source>
</evidence>
<keyword evidence="2" id="KW-0067">ATP-binding</keyword>
<dbReference type="OrthoDB" id="9769796at2"/>
<name>A0A1E5L6M0_9FIRM</name>
<dbReference type="STRING" id="1390249.BHU72_03035"/>
<feature type="binding site" evidence="2">
    <location>
        <begin position="7"/>
        <end position="20"/>
    </location>
    <ligand>
        <name>ATP</name>
        <dbReference type="ChEBI" id="CHEBI:30616"/>
    </ligand>
</feature>
<comment type="catalytic activity">
    <reaction evidence="2">
        <text>cytidine(34) in elongator tRNA(Met) + acetate + ATP = N(4)-acetylcytidine(34) in elongator tRNA(Met) + AMP + diphosphate</text>
        <dbReference type="Rhea" id="RHEA:58144"/>
        <dbReference type="Rhea" id="RHEA-COMP:10693"/>
        <dbReference type="Rhea" id="RHEA-COMP:10694"/>
        <dbReference type="ChEBI" id="CHEBI:30089"/>
        <dbReference type="ChEBI" id="CHEBI:30616"/>
        <dbReference type="ChEBI" id="CHEBI:33019"/>
        <dbReference type="ChEBI" id="CHEBI:74900"/>
        <dbReference type="ChEBI" id="CHEBI:82748"/>
        <dbReference type="ChEBI" id="CHEBI:456215"/>
    </reaction>
</comment>
<proteinExistence type="inferred from homology"/>
<gene>
    <name evidence="2" type="primary">tmcAL</name>
    <name evidence="3" type="ORF">BHU72_03035</name>
</gene>